<reference evidence="2 3" key="1">
    <citation type="journal article" date="2019" name="ACS Chem. Biol.">
        <title>Identification and Mobilization of a Cryptic Antibiotic Biosynthesis Gene Locus from a Human-Pathogenic Nocardia Isolate.</title>
        <authorList>
            <person name="Herisse M."/>
            <person name="Ishida K."/>
            <person name="Porter J.L."/>
            <person name="Howden B."/>
            <person name="Hertweck C."/>
            <person name="Stinear T.P."/>
            <person name="Pidot S.J."/>
        </authorList>
    </citation>
    <scope>NUCLEOTIDE SEQUENCE [LARGE SCALE GENOMIC DNA]</scope>
    <source>
        <strain evidence="2 3">AUSMDU00012717</strain>
    </source>
</reference>
<evidence type="ECO:0000256" key="1">
    <source>
        <dbReference type="SAM" id="MobiDB-lite"/>
    </source>
</evidence>
<dbReference type="RefSeq" id="WP_167478090.1">
    <property type="nucleotide sequence ID" value="NZ_CP046172.1"/>
</dbReference>
<proteinExistence type="predicted"/>
<dbReference type="AlphaFoldDB" id="A0A6G9YRS9"/>
<dbReference type="EMBL" id="CP046172">
    <property type="protein sequence ID" value="QIS15924.1"/>
    <property type="molecule type" value="Genomic_DNA"/>
</dbReference>
<sequence>MSEPTGVEEILRKLRTQASLTADEVDRLQSHIDQLQNRATEEGTQHHSDSTPGSHHSHHESSATDLIGFLERVTSKLQQPPQ</sequence>
<organism evidence="2 3">
    <name type="scientific">Nocardia arthritidis</name>
    <dbReference type="NCBI Taxonomy" id="228602"/>
    <lineage>
        <taxon>Bacteria</taxon>
        <taxon>Bacillati</taxon>
        <taxon>Actinomycetota</taxon>
        <taxon>Actinomycetes</taxon>
        <taxon>Mycobacteriales</taxon>
        <taxon>Nocardiaceae</taxon>
        <taxon>Nocardia</taxon>
    </lineage>
</organism>
<dbReference type="KEGG" id="nah:F5544_40540"/>
<evidence type="ECO:0000313" key="2">
    <source>
        <dbReference type="EMBL" id="QIS15924.1"/>
    </source>
</evidence>
<feature type="region of interest" description="Disordered" evidence="1">
    <location>
        <begin position="31"/>
        <end position="68"/>
    </location>
</feature>
<protein>
    <submittedName>
        <fullName evidence="2">Uncharacterized protein</fullName>
    </submittedName>
</protein>
<feature type="compositionally biased region" description="Basic and acidic residues" evidence="1">
    <location>
        <begin position="39"/>
        <end position="49"/>
    </location>
</feature>
<accession>A0A6G9YRS9</accession>
<keyword evidence="3" id="KW-1185">Reference proteome</keyword>
<dbReference type="Proteomes" id="UP000503540">
    <property type="component" value="Chromosome"/>
</dbReference>
<name>A0A6G9YRS9_9NOCA</name>
<gene>
    <name evidence="2" type="ORF">F5544_40540</name>
</gene>
<evidence type="ECO:0000313" key="3">
    <source>
        <dbReference type="Proteomes" id="UP000503540"/>
    </source>
</evidence>